<sequence>MRILGAALDRARHDAQIVAQLFRQLGQIGEMECRSLKISGSREFDDPWCIDMRQGIFPVEVELRRSWMIGLGTGCLQHRQIEFEPVVGRQRRLDPSRAQKLGLPERGDDTGLLHVRTPE</sequence>
<evidence type="ECO:0000256" key="1">
    <source>
        <dbReference type="SAM" id="MobiDB-lite"/>
    </source>
</evidence>
<evidence type="ECO:0000313" key="3">
    <source>
        <dbReference type="Proteomes" id="UP001287059"/>
    </source>
</evidence>
<organism evidence="2 3">
    <name type="scientific">Mesorhizobium album</name>
    <dbReference type="NCBI Taxonomy" id="3072314"/>
    <lineage>
        <taxon>Bacteria</taxon>
        <taxon>Pseudomonadati</taxon>
        <taxon>Pseudomonadota</taxon>
        <taxon>Alphaproteobacteria</taxon>
        <taxon>Hyphomicrobiales</taxon>
        <taxon>Phyllobacteriaceae</taxon>
        <taxon>Mesorhizobium</taxon>
    </lineage>
</organism>
<name>A0ABU4Y937_9HYPH</name>
<comment type="caution">
    <text evidence="2">The sequence shown here is derived from an EMBL/GenBank/DDBJ whole genome shotgun (WGS) entry which is preliminary data.</text>
</comment>
<keyword evidence="3" id="KW-1185">Reference proteome</keyword>
<dbReference type="Proteomes" id="UP001287059">
    <property type="component" value="Unassembled WGS sequence"/>
</dbReference>
<feature type="region of interest" description="Disordered" evidence="1">
    <location>
        <begin position="92"/>
        <end position="119"/>
    </location>
</feature>
<dbReference type="RefSeq" id="WP_320290536.1">
    <property type="nucleotide sequence ID" value="NZ_JAVIIW010000049.1"/>
</dbReference>
<evidence type="ECO:0000313" key="2">
    <source>
        <dbReference type="EMBL" id="MDX8482439.1"/>
    </source>
</evidence>
<dbReference type="EMBL" id="JAVIIW010000049">
    <property type="protein sequence ID" value="MDX8482439.1"/>
    <property type="molecule type" value="Genomic_DNA"/>
</dbReference>
<gene>
    <name evidence="2" type="ORF">RFN28_28855</name>
</gene>
<proteinExistence type="predicted"/>
<accession>A0ABU4Y937</accession>
<reference evidence="2 3" key="1">
    <citation type="submission" date="2023-08" db="EMBL/GenBank/DDBJ databases">
        <title>Implementing the SeqCode for naming new Mesorhizobium species isolated from Vachellia karroo root nodules.</title>
        <authorList>
            <person name="Van Lill M."/>
        </authorList>
    </citation>
    <scope>NUCLEOTIDE SEQUENCE [LARGE SCALE GENOMIC DNA]</scope>
    <source>
        <strain evidence="2 3">VK24D</strain>
    </source>
</reference>
<protein>
    <submittedName>
        <fullName evidence="2">Uncharacterized protein</fullName>
    </submittedName>
</protein>